<dbReference type="EMBL" id="VKKY01000001">
    <property type="protein sequence ID" value="KAA3440579.1"/>
    <property type="molecule type" value="Genomic_DNA"/>
</dbReference>
<evidence type="ECO:0000313" key="1">
    <source>
        <dbReference type="EMBL" id="KAA3440579.1"/>
    </source>
</evidence>
<keyword evidence="2" id="KW-1185">Reference proteome</keyword>
<accession>A0A5B6TMB8</accession>
<dbReference type="Proteomes" id="UP000324133">
    <property type="component" value="Unassembled WGS sequence"/>
</dbReference>
<evidence type="ECO:0008006" key="3">
    <source>
        <dbReference type="Google" id="ProtNLM"/>
    </source>
</evidence>
<reference evidence="1 2" key="1">
    <citation type="submission" date="2019-07" db="EMBL/GenBank/DDBJ databases">
        <title>Rufibacter sp. nov., isolated from lake sediment.</title>
        <authorList>
            <person name="Qu J.-H."/>
        </authorList>
    </citation>
    <scope>NUCLEOTIDE SEQUENCE [LARGE SCALE GENOMIC DNA]</scope>
    <source>
        <strain evidence="1 2">NBS58-1</strain>
    </source>
</reference>
<evidence type="ECO:0000313" key="2">
    <source>
        <dbReference type="Proteomes" id="UP000324133"/>
    </source>
</evidence>
<protein>
    <recommendedName>
        <fullName evidence="3">STAS/SEC14 domain-containing protein</fullName>
    </recommendedName>
</protein>
<dbReference type="AlphaFoldDB" id="A0A5B6TMB8"/>
<dbReference type="OrthoDB" id="979415at2"/>
<name>A0A5B6TMB8_9BACT</name>
<gene>
    <name evidence="1" type="ORF">FOA19_07990</name>
</gene>
<proteinExistence type="predicted"/>
<sequence>MTGAMRKIYYQTTGLTLSYDEDLATAYAVWNGFLSSPELREAVLQCLELMESKGITRWLADNRKMKAIRQADQQWFLSNIIPRMLQSPLRRMATLVSEDMFNKMAVEQLLHRAGGLDHLTMRDFDNEKEALRWLMAPLSVSSQA</sequence>
<comment type="caution">
    <text evidence="1">The sequence shown here is derived from an EMBL/GenBank/DDBJ whole genome shotgun (WGS) entry which is preliminary data.</text>
</comment>
<organism evidence="1 2">
    <name type="scientific">Rufibacter hautae</name>
    <dbReference type="NCBI Taxonomy" id="2595005"/>
    <lineage>
        <taxon>Bacteria</taxon>
        <taxon>Pseudomonadati</taxon>
        <taxon>Bacteroidota</taxon>
        <taxon>Cytophagia</taxon>
        <taxon>Cytophagales</taxon>
        <taxon>Hymenobacteraceae</taxon>
        <taxon>Rufibacter</taxon>
    </lineage>
</organism>